<sequence length="340" mass="37892">MSKIYDWENVLPEVPAQFHNKICKALDSLPQEKRICRLSRKKYIIFVAAAVMLFSSLTVFAALKWNQRAIERFGADENLQQSLSESGYSDQSVQSVSDSGITITLEQTIQDENLIYILFRITAEQGDITANSAMDYELNFSNGMDAYASISSSFTDSFQQPETSGSREYEIWIQKNTDYDFNGASLSCNFSALQEYGEKAGTAKELAKGEWNFSIDLSANDSVSYDINRTITLADCNVKVRSLRLSPLSYSIYCDGDDVQALQKANGINFNELDITYPLIITGIQYTDGTVLPQEVLLMSEGFQEESGEYTAVGKFGDVLDMSQIQAIILGDSTETIPIK</sequence>
<name>A0A4R1QSS5_9FIRM</name>
<dbReference type="STRING" id="1469948.GCA_000732725_02901"/>
<keyword evidence="4" id="KW-1185">Reference proteome</keyword>
<organism evidence="3 4">
    <name type="scientific">Kineothrix alysoides</name>
    <dbReference type="NCBI Taxonomy" id="1469948"/>
    <lineage>
        <taxon>Bacteria</taxon>
        <taxon>Bacillati</taxon>
        <taxon>Bacillota</taxon>
        <taxon>Clostridia</taxon>
        <taxon>Lachnospirales</taxon>
        <taxon>Lachnospiraceae</taxon>
        <taxon>Kineothrix</taxon>
    </lineage>
</organism>
<proteinExistence type="predicted"/>
<evidence type="ECO:0000259" key="2">
    <source>
        <dbReference type="Pfam" id="PF13786"/>
    </source>
</evidence>
<dbReference type="Proteomes" id="UP000295718">
    <property type="component" value="Unassembled WGS sequence"/>
</dbReference>
<dbReference type="OrthoDB" id="2049406at2"/>
<dbReference type="EMBL" id="SLUO01000010">
    <property type="protein sequence ID" value="TCL56959.1"/>
    <property type="molecule type" value="Genomic_DNA"/>
</dbReference>
<dbReference type="InterPro" id="IPR025436">
    <property type="entry name" value="DUF4179"/>
</dbReference>
<keyword evidence="1" id="KW-0472">Membrane</keyword>
<evidence type="ECO:0000256" key="1">
    <source>
        <dbReference type="SAM" id="Phobius"/>
    </source>
</evidence>
<gene>
    <name evidence="3" type="ORF">EDD76_110132</name>
</gene>
<reference evidence="3 4" key="1">
    <citation type="submission" date="2019-03" db="EMBL/GenBank/DDBJ databases">
        <title>Genomic Encyclopedia of Type Strains, Phase IV (KMG-IV): sequencing the most valuable type-strain genomes for metagenomic binning, comparative biology and taxonomic classification.</title>
        <authorList>
            <person name="Goeker M."/>
        </authorList>
    </citation>
    <scope>NUCLEOTIDE SEQUENCE [LARGE SCALE GENOMIC DNA]</scope>
    <source>
        <strain evidence="3 4">DSM 100556</strain>
    </source>
</reference>
<dbReference type="Pfam" id="PF13786">
    <property type="entry name" value="DUF4179"/>
    <property type="match status" value="1"/>
</dbReference>
<feature type="transmembrane region" description="Helical" evidence="1">
    <location>
        <begin position="43"/>
        <end position="63"/>
    </location>
</feature>
<evidence type="ECO:0000313" key="3">
    <source>
        <dbReference type="EMBL" id="TCL56959.1"/>
    </source>
</evidence>
<keyword evidence="1" id="KW-0812">Transmembrane</keyword>
<comment type="caution">
    <text evidence="3">The sequence shown here is derived from an EMBL/GenBank/DDBJ whole genome shotgun (WGS) entry which is preliminary data.</text>
</comment>
<protein>
    <submittedName>
        <fullName evidence="3">Uncharacterized protein DUF4179</fullName>
    </submittedName>
</protein>
<feature type="domain" description="DUF4179" evidence="2">
    <location>
        <begin position="40"/>
        <end position="121"/>
    </location>
</feature>
<dbReference type="AlphaFoldDB" id="A0A4R1QSS5"/>
<dbReference type="RefSeq" id="WP_031391564.1">
    <property type="nucleotide sequence ID" value="NZ_JPNB01000002.1"/>
</dbReference>
<keyword evidence="1" id="KW-1133">Transmembrane helix</keyword>
<dbReference type="Gene3D" id="2.60.40.1630">
    <property type="entry name" value="bacillus anthracis domain"/>
    <property type="match status" value="1"/>
</dbReference>
<evidence type="ECO:0000313" key="4">
    <source>
        <dbReference type="Proteomes" id="UP000295718"/>
    </source>
</evidence>
<accession>A0A4R1QSS5</accession>